<comment type="caution">
    <text evidence="5">The sequence shown here is derived from an EMBL/GenBank/DDBJ whole genome shotgun (WGS) entry which is preliminary data.</text>
</comment>
<dbReference type="PANTHER" id="PTHR13610:SF9">
    <property type="entry name" value="FI06469P"/>
    <property type="match status" value="1"/>
</dbReference>
<dbReference type="EMBL" id="LBSA01000009">
    <property type="protein sequence ID" value="KKQ10009.1"/>
    <property type="molecule type" value="Genomic_DNA"/>
</dbReference>
<evidence type="ECO:0000313" key="6">
    <source>
        <dbReference type="Proteomes" id="UP000034492"/>
    </source>
</evidence>
<dbReference type="InterPro" id="IPR029063">
    <property type="entry name" value="SAM-dependent_MTases_sf"/>
</dbReference>
<dbReference type="GO" id="GO:0032259">
    <property type="term" value="P:methylation"/>
    <property type="evidence" value="ECO:0007669"/>
    <property type="project" value="UniProtKB-KW"/>
</dbReference>
<dbReference type="InterPro" id="IPR026170">
    <property type="entry name" value="FAM173A/B"/>
</dbReference>
<dbReference type="GO" id="GO:0016279">
    <property type="term" value="F:protein-lysine N-methyltransferase activity"/>
    <property type="evidence" value="ECO:0007669"/>
    <property type="project" value="InterPro"/>
</dbReference>
<dbReference type="Gene3D" id="3.40.50.150">
    <property type="entry name" value="Vaccinia Virus protein VP39"/>
    <property type="match status" value="1"/>
</dbReference>
<reference evidence="5 6" key="1">
    <citation type="journal article" date="2015" name="Nature">
        <title>rRNA introns, odd ribosomes, and small enigmatic genomes across a large radiation of phyla.</title>
        <authorList>
            <person name="Brown C.T."/>
            <person name="Hug L.A."/>
            <person name="Thomas B.C."/>
            <person name="Sharon I."/>
            <person name="Castelle C.J."/>
            <person name="Singh A."/>
            <person name="Wilkins M.J."/>
            <person name="Williams K.H."/>
            <person name="Banfield J.F."/>
        </authorList>
    </citation>
    <scope>NUCLEOTIDE SEQUENCE [LARGE SCALE GENOMIC DNA]</scope>
</reference>
<dbReference type="AlphaFoldDB" id="A0A0G0HD20"/>
<evidence type="ECO:0000256" key="1">
    <source>
        <dbReference type="ARBA" id="ARBA00022603"/>
    </source>
</evidence>
<name>A0A0G0HD20_9BACT</name>
<feature type="domain" description="Methyltransferase" evidence="4">
    <location>
        <begin position="47"/>
        <end position="150"/>
    </location>
</feature>
<accession>A0A0G0HD20</accession>
<sequence>MDPLLLLSLIVLFFCFLGLSWFAGSDAPFVASKEKLYLPILKSLKMKKNKIFFELGSGDGRIVIDAARLGAQAFGVEQSWIRVWYSRYKAQKLNLPNAYFCHGNIFKRSYIHADYIYIYMLQKAVDILEQKLKKELKKGSIVITQTYHFKSWKPFKKSGNFYLYRA</sequence>
<keyword evidence="2" id="KW-0808">Transferase</keyword>
<evidence type="ECO:0000313" key="5">
    <source>
        <dbReference type="EMBL" id="KKQ10009.1"/>
    </source>
</evidence>
<keyword evidence="1" id="KW-0489">Methyltransferase</keyword>
<keyword evidence="3" id="KW-0949">S-adenosyl-L-methionine</keyword>
<evidence type="ECO:0000256" key="3">
    <source>
        <dbReference type="ARBA" id="ARBA00022691"/>
    </source>
</evidence>
<dbReference type="Proteomes" id="UP000034492">
    <property type="component" value="Unassembled WGS sequence"/>
</dbReference>
<dbReference type="InterPro" id="IPR025714">
    <property type="entry name" value="Methyltranfer_dom"/>
</dbReference>
<organism evidence="5 6">
    <name type="scientific">Candidatus Daviesbacteria bacterium GW2011_GWB1_36_5</name>
    <dbReference type="NCBI Taxonomy" id="1618426"/>
    <lineage>
        <taxon>Bacteria</taxon>
        <taxon>Candidatus Daviesiibacteriota</taxon>
    </lineage>
</organism>
<evidence type="ECO:0000259" key="4">
    <source>
        <dbReference type="Pfam" id="PF13847"/>
    </source>
</evidence>
<dbReference type="SUPFAM" id="SSF53335">
    <property type="entry name" value="S-adenosyl-L-methionine-dependent methyltransferases"/>
    <property type="match status" value="1"/>
</dbReference>
<dbReference type="PANTHER" id="PTHR13610">
    <property type="entry name" value="METHYLTRANSFERASE DOMAIN-CONTAINING PROTEIN"/>
    <property type="match status" value="1"/>
</dbReference>
<proteinExistence type="predicted"/>
<dbReference type="Pfam" id="PF13847">
    <property type="entry name" value="Methyltransf_31"/>
    <property type="match status" value="1"/>
</dbReference>
<gene>
    <name evidence="5" type="ORF">US19_C0009G0011</name>
</gene>
<evidence type="ECO:0000256" key="2">
    <source>
        <dbReference type="ARBA" id="ARBA00022679"/>
    </source>
</evidence>
<protein>
    <recommendedName>
        <fullName evidence="4">Methyltransferase domain-containing protein</fullName>
    </recommendedName>
</protein>
<dbReference type="PATRIC" id="fig|1618426.3.peg.377"/>